<gene>
    <name evidence="2" type="primary">RvY_15144-1</name>
    <name evidence="2" type="synonym">RvY_15144.1</name>
    <name evidence="2" type="ORF">RvY_15144</name>
</gene>
<evidence type="ECO:0000256" key="1">
    <source>
        <dbReference type="SAM" id="Phobius"/>
    </source>
</evidence>
<name>A0A1D1W0U4_RAMVA</name>
<feature type="transmembrane region" description="Helical" evidence="1">
    <location>
        <begin position="92"/>
        <end position="111"/>
    </location>
</feature>
<organism evidence="2 3">
    <name type="scientific">Ramazzottius varieornatus</name>
    <name type="common">Water bear</name>
    <name type="synonym">Tardigrade</name>
    <dbReference type="NCBI Taxonomy" id="947166"/>
    <lineage>
        <taxon>Eukaryota</taxon>
        <taxon>Metazoa</taxon>
        <taxon>Ecdysozoa</taxon>
        <taxon>Tardigrada</taxon>
        <taxon>Eutardigrada</taxon>
        <taxon>Parachela</taxon>
        <taxon>Hypsibioidea</taxon>
        <taxon>Ramazzottiidae</taxon>
        <taxon>Ramazzottius</taxon>
    </lineage>
</organism>
<keyword evidence="3" id="KW-1185">Reference proteome</keyword>
<dbReference type="AlphaFoldDB" id="A0A1D1W0U4"/>
<sequence>MPKNMPRSIPGRARGGRYISPCVKEYLEKRGIWDPENEEDGFINYFHEKKDEPGKLILWVNSHLLNLTKLLADQLYHAWGILTKTNKSTLEIVNLSLYLITVVTTTVLTIWHCRRLTREGSLLVILMVLLGGWAGTGLLTSNDRADDGDSKSSMKKGENFGSPSCTITTINGDTTMTCTFPPRFAAQRLNCLVV</sequence>
<keyword evidence="1" id="KW-1133">Transmembrane helix</keyword>
<dbReference type="EMBL" id="BDGG01000011">
    <property type="protein sequence ID" value="GAV04944.1"/>
    <property type="molecule type" value="Genomic_DNA"/>
</dbReference>
<evidence type="ECO:0000313" key="2">
    <source>
        <dbReference type="EMBL" id="GAV04944.1"/>
    </source>
</evidence>
<dbReference type="Proteomes" id="UP000186922">
    <property type="component" value="Unassembled WGS sequence"/>
</dbReference>
<protein>
    <submittedName>
        <fullName evidence="2">Uncharacterized protein</fullName>
    </submittedName>
</protein>
<reference evidence="2 3" key="1">
    <citation type="journal article" date="2016" name="Nat. Commun.">
        <title>Extremotolerant tardigrade genome and improved radiotolerance of human cultured cells by tardigrade-unique protein.</title>
        <authorList>
            <person name="Hashimoto T."/>
            <person name="Horikawa D.D."/>
            <person name="Saito Y."/>
            <person name="Kuwahara H."/>
            <person name="Kozuka-Hata H."/>
            <person name="Shin-I T."/>
            <person name="Minakuchi Y."/>
            <person name="Ohishi K."/>
            <person name="Motoyama A."/>
            <person name="Aizu T."/>
            <person name="Enomoto A."/>
            <person name="Kondo K."/>
            <person name="Tanaka S."/>
            <person name="Hara Y."/>
            <person name="Koshikawa S."/>
            <person name="Sagara H."/>
            <person name="Miura T."/>
            <person name="Yokobori S."/>
            <person name="Miyagawa K."/>
            <person name="Suzuki Y."/>
            <person name="Kubo T."/>
            <person name="Oyama M."/>
            <person name="Kohara Y."/>
            <person name="Fujiyama A."/>
            <person name="Arakawa K."/>
            <person name="Katayama T."/>
            <person name="Toyoda A."/>
            <person name="Kunieda T."/>
        </authorList>
    </citation>
    <scope>NUCLEOTIDE SEQUENCE [LARGE SCALE GENOMIC DNA]</scope>
    <source>
        <strain evidence="2 3">YOKOZUNA-1</strain>
    </source>
</reference>
<feature type="transmembrane region" description="Helical" evidence="1">
    <location>
        <begin position="123"/>
        <end position="141"/>
    </location>
</feature>
<comment type="caution">
    <text evidence="2">The sequence shown here is derived from an EMBL/GenBank/DDBJ whole genome shotgun (WGS) entry which is preliminary data.</text>
</comment>
<accession>A0A1D1W0U4</accession>
<keyword evidence="1" id="KW-0472">Membrane</keyword>
<evidence type="ECO:0000313" key="3">
    <source>
        <dbReference type="Proteomes" id="UP000186922"/>
    </source>
</evidence>
<keyword evidence="1" id="KW-0812">Transmembrane</keyword>
<proteinExistence type="predicted"/>